<evidence type="ECO:0000313" key="6">
    <source>
        <dbReference type="EMBL" id="NSL55540.1"/>
    </source>
</evidence>
<comment type="subcellular location">
    <subcellularLocation>
        <location evidence="1 4">Periplasm</location>
    </subcellularLocation>
</comment>
<dbReference type="CDD" id="cd11614">
    <property type="entry name" value="SAF_CpaB_FlgA_like"/>
    <property type="match status" value="1"/>
</dbReference>
<dbReference type="PANTHER" id="PTHR36307:SF1">
    <property type="entry name" value="FLAGELLA BASAL BODY P-RING FORMATION PROTEIN FLGA"/>
    <property type="match status" value="1"/>
</dbReference>
<dbReference type="InterPro" id="IPR017585">
    <property type="entry name" value="SAF_FlgA"/>
</dbReference>
<dbReference type="Gene3D" id="3.90.1210.10">
    <property type="entry name" value="Antifreeze-like/N-acetylneuraminic acid synthase C-terminal domain"/>
    <property type="match status" value="1"/>
</dbReference>
<organism evidence="6 7">
    <name type="scientific">Uliginosibacterium aquaticum</name>
    <dbReference type="NCBI Taxonomy" id="2731212"/>
    <lineage>
        <taxon>Bacteria</taxon>
        <taxon>Pseudomonadati</taxon>
        <taxon>Pseudomonadota</taxon>
        <taxon>Betaproteobacteria</taxon>
        <taxon>Rhodocyclales</taxon>
        <taxon>Zoogloeaceae</taxon>
        <taxon>Uliginosibacterium</taxon>
    </lineage>
</organism>
<dbReference type="InterPro" id="IPR039246">
    <property type="entry name" value="Flagellar_FlgA"/>
</dbReference>
<evidence type="ECO:0000256" key="2">
    <source>
        <dbReference type="ARBA" id="ARBA00022729"/>
    </source>
</evidence>
<keyword evidence="4" id="KW-1005">Bacterial flagellum biogenesis</keyword>
<accession>A0ABX2INC5</accession>
<keyword evidence="6" id="KW-0282">Flagellum</keyword>
<feature type="signal peptide" evidence="4">
    <location>
        <begin position="1"/>
        <end position="22"/>
    </location>
</feature>
<dbReference type="NCBIfam" id="TIGR03170">
    <property type="entry name" value="flgA_cterm"/>
    <property type="match status" value="1"/>
</dbReference>
<comment type="caution">
    <text evidence="6">The sequence shown here is derived from an EMBL/GenBank/DDBJ whole genome shotgun (WGS) entry which is preliminary data.</text>
</comment>
<dbReference type="Pfam" id="PF13144">
    <property type="entry name" value="ChapFlgA"/>
    <property type="match status" value="1"/>
</dbReference>
<evidence type="ECO:0000256" key="3">
    <source>
        <dbReference type="ARBA" id="ARBA00022764"/>
    </source>
</evidence>
<comment type="similarity">
    <text evidence="4">Belongs to the FlgA family.</text>
</comment>
<protein>
    <recommendedName>
        <fullName evidence="4">Flagella basal body P-ring formation protein FlgA</fullName>
    </recommendedName>
</protein>
<dbReference type="InterPro" id="IPR041231">
    <property type="entry name" value="FlgA_N"/>
</dbReference>
<dbReference type="Proteomes" id="UP000778523">
    <property type="component" value="Unassembled WGS sequence"/>
</dbReference>
<feature type="chain" id="PRO_5044987972" description="Flagella basal body P-ring formation protein FlgA" evidence="4">
    <location>
        <begin position="23"/>
        <end position="226"/>
    </location>
</feature>
<feature type="domain" description="SAF" evidence="5">
    <location>
        <begin position="102"/>
        <end position="164"/>
    </location>
</feature>
<evidence type="ECO:0000313" key="7">
    <source>
        <dbReference type="Proteomes" id="UP000778523"/>
    </source>
</evidence>
<evidence type="ECO:0000259" key="5">
    <source>
        <dbReference type="SMART" id="SM00858"/>
    </source>
</evidence>
<evidence type="ECO:0000256" key="1">
    <source>
        <dbReference type="ARBA" id="ARBA00004418"/>
    </source>
</evidence>
<dbReference type="InterPro" id="IPR013974">
    <property type="entry name" value="SAF"/>
</dbReference>
<keyword evidence="2 4" id="KW-0732">Signal</keyword>
<keyword evidence="6" id="KW-0966">Cell projection</keyword>
<evidence type="ECO:0000256" key="4">
    <source>
        <dbReference type="RuleBase" id="RU362063"/>
    </source>
</evidence>
<dbReference type="PANTHER" id="PTHR36307">
    <property type="entry name" value="FLAGELLA BASAL BODY P-RING FORMATION PROTEIN FLGA"/>
    <property type="match status" value="1"/>
</dbReference>
<dbReference type="SMART" id="SM00858">
    <property type="entry name" value="SAF"/>
    <property type="match status" value="1"/>
</dbReference>
<dbReference type="RefSeq" id="WP_170021919.1">
    <property type="nucleotide sequence ID" value="NZ_JABCSC020000002.1"/>
</dbReference>
<comment type="function">
    <text evidence="4">Involved in the assembly process of the P-ring formation. It may associate with FlgF on the rod constituting a structure essential for the P-ring assembly or may act as a modulator protein for the P-ring assembly.</text>
</comment>
<reference evidence="6 7" key="1">
    <citation type="submission" date="2020-06" db="EMBL/GenBank/DDBJ databases">
        <title>Draft genome of Uliginosibacterium sp. IMCC34675.</title>
        <authorList>
            <person name="Song J."/>
        </authorList>
    </citation>
    <scope>NUCLEOTIDE SEQUENCE [LARGE SCALE GENOMIC DNA]</scope>
    <source>
        <strain evidence="6 7">IMCC34675</strain>
    </source>
</reference>
<dbReference type="EMBL" id="JABCSC020000002">
    <property type="protein sequence ID" value="NSL55540.1"/>
    <property type="molecule type" value="Genomic_DNA"/>
</dbReference>
<name>A0ABX2INC5_9RHOO</name>
<dbReference type="Pfam" id="PF17656">
    <property type="entry name" value="ChapFlgA_N"/>
    <property type="match status" value="1"/>
</dbReference>
<sequence>MRSLLPGLLLLLSCLAPCTAHAEDQLGPALQRFLAARSASLPGKVTIEIGRYPLSEKLIACQRWELFLPEGGRPWGRISVGARCQAGPQQALYIPSRIKVEGQMLVAARQIPLGATLTEHDMKLVEGELSNQAADVLSTPTEALGRTSRASIAAGRPLQRSLLRSEAIIEAGQEVRVEIRAGSLQVSNQGIAISSAGRGETLRVRLPNGKIVRGIASEAGLVEVQL</sequence>
<dbReference type="Gene3D" id="2.30.30.760">
    <property type="match status" value="1"/>
</dbReference>
<keyword evidence="3 4" id="KW-0574">Periplasm</keyword>
<gene>
    <name evidence="6" type="primary">flgA</name>
    <name evidence="6" type="ORF">HJ583_010930</name>
</gene>
<proteinExistence type="inferred from homology"/>
<keyword evidence="7" id="KW-1185">Reference proteome</keyword>
<keyword evidence="6" id="KW-0969">Cilium</keyword>